<keyword evidence="3" id="KW-1185">Reference proteome</keyword>
<dbReference type="Proteomes" id="UP001500305">
    <property type="component" value="Unassembled WGS sequence"/>
</dbReference>
<reference evidence="3" key="1">
    <citation type="journal article" date="2019" name="Int. J. Syst. Evol. Microbiol.">
        <title>The Global Catalogue of Microorganisms (GCM) 10K type strain sequencing project: providing services to taxonomists for standard genome sequencing and annotation.</title>
        <authorList>
            <consortium name="The Broad Institute Genomics Platform"/>
            <consortium name="The Broad Institute Genome Sequencing Center for Infectious Disease"/>
            <person name="Wu L."/>
            <person name="Ma J."/>
        </authorList>
    </citation>
    <scope>NUCLEOTIDE SEQUENCE [LARGE SCALE GENOMIC DNA]</scope>
    <source>
        <strain evidence="3">JCM 7356</strain>
    </source>
</reference>
<proteinExistence type="predicted"/>
<comment type="caution">
    <text evidence="2">The sequence shown here is derived from an EMBL/GenBank/DDBJ whole genome shotgun (WGS) entry which is preliminary data.</text>
</comment>
<evidence type="ECO:0000313" key="2">
    <source>
        <dbReference type="EMBL" id="GAA2258654.1"/>
    </source>
</evidence>
<dbReference type="Gene3D" id="3.40.190.10">
    <property type="entry name" value="Periplasmic binding protein-like II"/>
    <property type="match status" value="1"/>
</dbReference>
<organism evidence="2 3">
    <name type="scientific">Kitasatospora cystarginea</name>
    <dbReference type="NCBI Taxonomy" id="58350"/>
    <lineage>
        <taxon>Bacteria</taxon>
        <taxon>Bacillati</taxon>
        <taxon>Actinomycetota</taxon>
        <taxon>Actinomycetes</taxon>
        <taxon>Kitasatosporales</taxon>
        <taxon>Streptomycetaceae</taxon>
        <taxon>Kitasatospora</taxon>
    </lineage>
</organism>
<dbReference type="RefSeq" id="WP_344638587.1">
    <property type="nucleotide sequence ID" value="NZ_BAAATR010000023.1"/>
</dbReference>
<sequence>MFTADGVMPPDGPKAVLAVLGAFHSDVKGKEGSIDPSRTYSTEFVSRAG</sequence>
<feature type="compositionally biased region" description="Polar residues" evidence="1">
    <location>
        <begin position="36"/>
        <end position="49"/>
    </location>
</feature>
<accession>A0ABP5RDK6</accession>
<name>A0ABP5RDK6_9ACTN</name>
<evidence type="ECO:0008006" key="4">
    <source>
        <dbReference type="Google" id="ProtNLM"/>
    </source>
</evidence>
<gene>
    <name evidence="2" type="ORF">GCM10010430_48350</name>
</gene>
<protein>
    <recommendedName>
        <fullName evidence="4">DUF397 domain-containing protein</fullName>
    </recommendedName>
</protein>
<evidence type="ECO:0000256" key="1">
    <source>
        <dbReference type="SAM" id="MobiDB-lite"/>
    </source>
</evidence>
<dbReference type="EMBL" id="BAAATR010000023">
    <property type="protein sequence ID" value="GAA2258654.1"/>
    <property type="molecule type" value="Genomic_DNA"/>
</dbReference>
<evidence type="ECO:0000313" key="3">
    <source>
        <dbReference type="Proteomes" id="UP001500305"/>
    </source>
</evidence>
<feature type="region of interest" description="Disordered" evidence="1">
    <location>
        <begin position="28"/>
        <end position="49"/>
    </location>
</feature>